<reference evidence="4 5" key="1">
    <citation type="submission" date="2023-12" db="EMBL/GenBank/DDBJ databases">
        <title>A high-quality genome assembly for Dillenia turbinata (Dilleniales).</title>
        <authorList>
            <person name="Chanderbali A."/>
        </authorList>
    </citation>
    <scope>NUCLEOTIDE SEQUENCE [LARGE SCALE GENOMIC DNA]</scope>
    <source>
        <strain evidence="4">LSX21</strain>
        <tissue evidence="4">Leaf</tissue>
    </source>
</reference>
<dbReference type="EMBL" id="JBAMMX010000024">
    <property type="protein sequence ID" value="KAK6915933.1"/>
    <property type="molecule type" value="Genomic_DNA"/>
</dbReference>
<dbReference type="GO" id="GO:0005634">
    <property type="term" value="C:nucleus"/>
    <property type="evidence" value="ECO:0007669"/>
    <property type="project" value="UniProtKB-SubCell"/>
</dbReference>
<name>A0AAN8Z070_9MAGN</name>
<protein>
    <recommendedName>
        <fullName evidence="2">Protein TIFY</fullName>
    </recommendedName>
    <alternativeName>
        <fullName evidence="2">Jasmonate ZIM domain-containing protein</fullName>
    </alternativeName>
</protein>
<evidence type="ECO:0000259" key="3">
    <source>
        <dbReference type="PROSITE" id="PS51320"/>
    </source>
</evidence>
<comment type="domain">
    <text evidence="2">The jas domain is required for interaction with COI1.</text>
</comment>
<organism evidence="4 5">
    <name type="scientific">Dillenia turbinata</name>
    <dbReference type="NCBI Taxonomy" id="194707"/>
    <lineage>
        <taxon>Eukaryota</taxon>
        <taxon>Viridiplantae</taxon>
        <taxon>Streptophyta</taxon>
        <taxon>Embryophyta</taxon>
        <taxon>Tracheophyta</taxon>
        <taxon>Spermatophyta</taxon>
        <taxon>Magnoliopsida</taxon>
        <taxon>eudicotyledons</taxon>
        <taxon>Gunneridae</taxon>
        <taxon>Pentapetalae</taxon>
        <taxon>Dilleniales</taxon>
        <taxon>Dilleniaceae</taxon>
        <taxon>Dillenia</taxon>
    </lineage>
</organism>
<evidence type="ECO:0000313" key="4">
    <source>
        <dbReference type="EMBL" id="KAK6915933.1"/>
    </source>
</evidence>
<dbReference type="AlphaFoldDB" id="A0AAN8Z070"/>
<dbReference type="InterPro" id="IPR018467">
    <property type="entry name" value="CCT_CS"/>
</dbReference>
<evidence type="ECO:0000256" key="2">
    <source>
        <dbReference type="RuleBase" id="RU369065"/>
    </source>
</evidence>
<accession>A0AAN8Z070</accession>
<keyword evidence="5" id="KW-1185">Reference proteome</keyword>
<sequence>MKIETCSSDEHSCLEISNKHNIGTASSSLTTHLEKENGKGQAKMSQSIGLFRKYLFTKTQPHHYVGKTNVEESEAINKSAARPLSPPKFGSNMPRRPSFLKQQLLPQFRYYLISSHPISSGHGLCMLAMALFGTIFFRLKSYDVIHHNQYWLVRNPQTAQLTIFYSGTVNVYDDVPLDKKEGDVKSPIHRPHLPSVGNLQAGFPLTRKESISRFLEKRRSRIHKSPYLPSAAEHEEMETTWKDDLNGPNKCISSSIPSCLGYILPTSTDED</sequence>
<dbReference type="InterPro" id="IPR040390">
    <property type="entry name" value="TIFY/JAZ"/>
</dbReference>
<evidence type="ECO:0000256" key="1">
    <source>
        <dbReference type="ARBA" id="ARBA00008614"/>
    </source>
</evidence>
<dbReference type="PANTHER" id="PTHR33077">
    <property type="entry name" value="PROTEIN TIFY 4A-RELATED-RELATED"/>
    <property type="match status" value="1"/>
</dbReference>
<dbReference type="GO" id="GO:0031347">
    <property type="term" value="P:regulation of defense response"/>
    <property type="evidence" value="ECO:0007669"/>
    <property type="project" value="UniProtKB-UniRule"/>
</dbReference>
<gene>
    <name evidence="4" type="ORF">RJ641_018794</name>
</gene>
<comment type="similarity">
    <text evidence="1 2">Belongs to the TIFY/JAZ family.</text>
</comment>
<dbReference type="Pfam" id="PF06200">
    <property type="entry name" value="tify"/>
    <property type="match status" value="1"/>
</dbReference>
<keyword evidence="2" id="KW-1184">Jasmonic acid signaling pathway</keyword>
<comment type="caution">
    <text evidence="4">The sequence shown here is derived from an EMBL/GenBank/DDBJ whole genome shotgun (WGS) entry which is preliminary data.</text>
</comment>
<feature type="domain" description="Tify" evidence="3">
    <location>
        <begin position="154"/>
        <end position="189"/>
    </location>
</feature>
<dbReference type="GO" id="GO:0009611">
    <property type="term" value="P:response to wounding"/>
    <property type="evidence" value="ECO:0007669"/>
    <property type="project" value="UniProtKB-UniRule"/>
</dbReference>
<proteinExistence type="inferred from homology"/>
<dbReference type="PANTHER" id="PTHR33077:SF60">
    <property type="entry name" value="TIFY DOMAIN-CONTAINING PROTEIN"/>
    <property type="match status" value="1"/>
</dbReference>
<comment type="subcellular location">
    <subcellularLocation>
        <location evidence="2">Nucleus</location>
    </subcellularLocation>
</comment>
<keyword evidence="2" id="KW-0539">Nucleus</keyword>
<dbReference type="GO" id="GO:2000022">
    <property type="term" value="P:regulation of jasmonic acid mediated signaling pathway"/>
    <property type="evidence" value="ECO:0007669"/>
    <property type="project" value="UniProtKB-UniRule"/>
</dbReference>
<evidence type="ECO:0000313" key="5">
    <source>
        <dbReference type="Proteomes" id="UP001370490"/>
    </source>
</evidence>
<comment type="function">
    <text evidence="2">Repressor of jasmonate responses.</text>
</comment>
<dbReference type="Proteomes" id="UP001370490">
    <property type="component" value="Unassembled WGS sequence"/>
</dbReference>
<dbReference type="PROSITE" id="PS51320">
    <property type="entry name" value="TIFY"/>
    <property type="match status" value="1"/>
</dbReference>
<dbReference type="InterPro" id="IPR010399">
    <property type="entry name" value="Tify_dom"/>
</dbReference>
<dbReference type="Pfam" id="PF09425">
    <property type="entry name" value="Jas_motif"/>
    <property type="match status" value="1"/>
</dbReference>